<evidence type="ECO:0000313" key="4">
    <source>
        <dbReference type="Proteomes" id="UP000038830"/>
    </source>
</evidence>
<feature type="domain" description="MULE transposase" evidence="2">
    <location>
        <begin position="647"/>
        <end position="724"/>
    </location>
</feature>
<dbReference type="Proteomes" id="UP000038830">
    <property type="component" value="Unassembled WGS sequence"/>
</dbReference>
<evidence type="ECO:0000256" key="1">
    <source>
        <dbReference type="SAM" id="MobiDB-lite"/>
    </source>
</evidence>
<gene>
    <name evidence="3" type="ORF">BN1211_3472</name>
</gene>
<proteinExistence type="predicted"/>
<organism evidence="3 4">
    <name type="scientific">Cyberlindnera jadinii (strain ATCC 18201 / CBS 1600 / BCRC 20928 / JCM 3617 / NBRC 0987 / NRRL Y-1542)</name>
    <name type="common">Torula yeast</name>
    <name type="synonym">Candida utilis</name>
    <dbReference type="NCBI Taxonomy" id="983966"/>
    <lineage>
        <taxon>Eukaryota</taxon>
        <taxon>Fungi</taxon>
        <taxon>Dikarya</taxon>
        <taxon>Ascomycota</taxon>
        <taxon>Saccharomycotina</taxon>
        <taxon>Saccharomycetes</taxon>
        <taxon>Phaffomycetales</taxon>
        <taxon>Phaffomycetaceae</taxon>
        <taxon>Cyberlindnera</taxon>
    </lineage>
</organism>
<feature type="compositionally biased region" description="Basic and acidic residues" evidence="1">
    <location>
        <begin position="1066"/>
        <end position="1077"/>
    </location>
</feature>
<feature type="compositionally biased region" description="Basic residues" evidence="1">
    <location>
        <begin position="1080"/>
        <end position="1092"/>
    </location>
</feature>
<reference evidence="4" key="1">
    <citation type="journal article" date="2015" name="J. Biotechnol.">
        <title>The structure of the Cyberlindnera jadinii genome and its relation to Candida utilis analyzed by the occurrence of single nucleotide polymorphisms.</title>
        <authorList>
            <person name="Rupp O."/>
            <person name="Brinkrolf K."/>
            <person name="Buerth C."/>
            <person name="Kunigo M."/>
            <person name="Schneider J."/>
            <person name="Jaenicke S."/>
            <person name="Goesmann A."/>
            <person name="Puehler A."/>
            <person name="Jaeger K.-E."/>
            <person name="Ernst J.F."/>
        </authorList>
    </citation>
    <scope>NUCLEOTIDE SEQUENCE [LARGE SCALE GENOMIC DNA]</scope>
    <source>
        <strain evidence="4">ATCC 18201 / CBS 1600 / BCRC 20928 / JCM 3617 / NBRC 0987 / NRRL Y-1542</strain>
    </source>
</reference>
<feature type="region of interest" description="Disordered" evidence="1">
    <location>
        <begin position="163"/>
        <end position="192"/>
    </location>
</feature>
<accession>A0A0H5C4D7</accession>
<feature type="region of interest" description="Disordered" evidence="1">
    <location>
        <begin position="1038"/>
        <end position="1106"/>
    </location>
</feature>
<feature type="compositionally biased region" description="Polar residues" evidence="1">
    <location>
        <begin position="1038"/>
        <end position="1061"/>
    </location>
</feature>
<feature type="compositionally biased region" description="Acidic residues" evidence="1">
    <location>
        <begin position="179"/>
        <end position="192"/>
    </location>
</feature>
<dbReference type="AlphaFoldDB" id="A0A0H5C4D7"/>
<protein>
    <recommendedName>
        <fullName evidence="2">MULE transposase domain-containing protein</fullName>
    </recommendedName>
</protein>
<dbReference type="EMBL" id="CDQK01000004">
    <property type="protein sequence ID" value="CEP22990.1"/>
    <property type="molecule type" value="Genomic_DNA"/>
</dbReference>
<dbReference type="InterPro" id="IPR018289">
    <property type="entry name" value="MULE_transposase_dom"/>
</dbReference>
<name>A0A0H5C4D7_CYBJN</name>
<dbReference type="Pfam" id="PF10551">
    <property type="entry name" value="MULE"/>
    <property type="match status" value="1"/>
</dbReference>
<sequence>MRTNIALDASHKTEINSTHKPIAVPSSKAVDVKFSKTIVCGELDGNFQGTLNGVVFQGQMQGSGEPLEETDDIRICKDTLLRSTKSLDILNMALSLLEEKLNSSLLENTTASISYAKRTNEEMLKQELLETKARVKEKEREIKSMVKDRDNKIKELEEKITHMQNKVHIRPSKTLPSIESDDENDSDGDEDLASGPIFGPLLSFNEIDNEEEEDDLDLEYEPNQGRKFLNIIKNKIYRGIKKMHADHNCTMDDLIKRQKKLIVSKIKQGAKRRYNTSRLTDGKFETMLAKEFKDVDSKYQSFGSHVQLLKRYSMLTNNVFHQKIVPHISHLVGLHKSHMFCQYTSKRNQHLAAKLERDLALDTIIEILGFKGDRSIIDNINTLVGFEAIDQDRLIESLKKTISRRILTKRIYHGSFSDLDIVSTAIALHKVGCIMVGFNGNKMAFENGWLASSGADLTESLERYHALRENVSDDVQNQEYVTFGERGVPVPLPDDEPFEVEPINCDHEIDDDLATESTLKKINDDDLKAELINSRIEILDSENEIDSNILKSSYGVKKDKMVYYRSSLEEEHFPVPPELTSAMNKFLENKKDDETSVDMVYFQNILCEELNLEKSIRVLALDGTCVKIKDAQSEDKFSTLLVRNCKYGNNRTVPWAFALCGNECAQSWTNFLTTFRSVNPWFIESIATKNWSCITDGENGMRLAMRLVFPEVTNTTCTFHLEQNLLKCTSPKYRKAASKWLNTAIQSQHSSVREEAVAKLKARFATDERTNKNSTFHLVSTMAQISCPLLNDTANVTMDVFTSNQVAVFNSRIKSFGGTNKINIILNLLALQQLDEELTVYELSDRMPSRNMFEVNEQDGVYLVNSKKVSYTDEELLSFIARCHAPLKRSKKSYVPFRKEYFKSLMNSAGVIIKIHGDDVSCSQCRGEVREFTYYPHVLAVLSKINNWEFENDLESCITKWKENKGTSKSDIEIFSYQNLAPLLEGRFPMYIHPSVICDLSVEKICQRYKIDDVYSIKQDITSIKKSLLPPEAIKVTKSTKATRATPTSSNMDDLTNTSLESEFVEDQHLEGSDFGKNKPPTKTKKRKRKQGRTVGGLRQCKRVNR</sequence>
<evidence type="ECO:0000259" key="2">
    <source>
        <dbReference type="Pfam" id="PF10551"/>
    </source>
</evidence>
<evidence type="ECO:0000313" key="3">
    <source>
        <dbReference type="EMBL" id="CEP22990.1"/>
    </source>
</evidence>